<reference evidence="9 10" key="1">
    <citation type="submission" date="2015-11" db="EMBL/GenBank/DDBJ databases">
        <title>The genome of Debaryomyces fabryi.</title>
        <authorList>
            <person name="Tafer H."/>
            <person name="Lopandic K."/>
        </authorList>
    </citation>
    <scope>NUCLEOTIDE SEQUENCE [LARGE SCALE GENOMIC DNA]</scope>
    <source>
        <strain evidence="9 10">CBS 789</strain>
    </source>
</reference>
<dbReference type="GeneID" id="26840699"/>
<evidence type="ECO:0000256" key="6">
    <source>
        <dbReference type="ARBA" id="ARBA00056826"/>
    </source>
</evidence>
<dbReference type="AlphaFoldDB" id="A0A0V1PWV9"/>
<evidence type="ECO:0000256" key="4">
    <source>
        <dbReference type="ARBA" id="ARBA00036058"/>
    </source>
</evidence>
<evidence type="ECO:0000313" key="9">
    <source>
        <dbReference type="EMBL" id="KSA00549.1"/>
    </source>
</evidence>
<dbReference type="Proteomes" id="UP000054251">
    <property type="component" value="Unassembled WGS sequence"/>
</dbReference>
<comment type="similarity">
    <text evidence="7">Belongs to the cyanamide dehydrase family.</text>
</comment>
<comment type="function">
    <text evidence="6">Cyanamide hydratase involved in the detoxification and/or utilization of cyanamide, a toxic nitrile compound distributed widely in the environment.</text>
</comment>
<keyword evidence="3" id="KW-0862">Zinc</keyword>
<gene>
    <name evidence="9" type="ORF">AC631_03690</name>
</gene>
<dbReference type="RefSeq" id="XP_015466651.1">
    <property type="nucleotide sequence ID" value="XM_015612519.1"/>
</dbReference>
<evidence type="ECO:0000256" key="1">
    <source>
        <dbReference type="ARBA" id="ARBA00001947"/>
    </source>
</evidence>
<proteinExistence type="inferred from homology"/>
<feature type="domain" description="HD" evidence="8">
    <location>
        <begin position="52"/>
        <end position="162"/>
    </location>
</feature>
<evidence type="ECO:0000313" key="10">
    <source>
        <dbReference type="Proteomes" id="UP000054251"/>
    </source>
</evidence>
<dbReference type="EC" id="4.2.1.69" evidence="5"/>
<dbReference type="Pfam" id="PF01966">
    <property type="entry name" value="HD"/>
    <property type="match status" value="1"/>
</dbReference>
<comment type="caution">
    <text evidence="9">The sequence shown here is derived from an EMBL/GenBank/DDBJ whole genome shotgun (WGS) entry which is preliminary data.</text>
</comment>
<evidence type="ECO:0000256" key="7">
    <source>
        <dbReference type="ARBA" id="ARBA00061079"/>
    </source>
</evidence>
<dbReference type="EMBL" id="LMYN01000083">
    <property type="protein sequence ID" value="KSA00549.1"/>
    <property type="molecule type" value="Genomic_DNA"/>
</dbReference>
<dbReference type="SMART" id="SM00471">
    <property type="entry name" value="HDc"/>
    <property type="match status" value="1"/>
</dbReference>
<evidence type="ECO:0000259" key="8">
    <source>
        <dbReference type="PROSITE" id="PS51831"/>
    </source>
</evidence>
<dbReference type="GO" id="GO:0018890">
    <property type="term" value="P:cyanamide metabolic process"/>
    <property type="evidence" value="ECO:0007669"/>
    <property type="project" value="UniProtKB-ARBA"/>
</dbReference>
<dbReference type="PROSITE" id="PS51831">
    <property type="entry name" value="HD"/>
    <property type="match status" value="1"/>
</dbReference>
<dbReference type="InterPro" id="IPR003607">
    <property type="entry name" value="HD/PDEase_dom"/>
</dbReference>
<evidence type="ECO:0000256" key="2">
    <source>
        <dbReference type="ARBA" id="ARBA00011643"/>
    </source>
</evidence>
<dbReference type="FunFam" id="1.10.3210.10:FF:000027">
    <property type="entry name" value="Urea hydro-lyase/cyanamide hydratase"/>
    <property type="match status" value="1"/>
</dbReference>
<accession>A0A0V1PWV9</accession>
<dbReference type="InterPro" id="IPR017771">
    <property type="entry name" value="Cyanamide_hydratase_HD"/>
</dbReference>
<dbReference type="PANTHER" id="PTHR35569:SF1">
    <property type="entry name" value="CYANAMIDE HYDRATASE DDI2-RELATED"/>
    <property type="match status" value="1"/>
</dbReference>
<protein>
    <recommendedName>
        <fullName evidence="5">cyanamide hydratase</fullName>
        <ecNumber evidence="5">4.2.1.69</ecNumber>
    </recommendedName>
</protein>
<dbReference type="CDD" id="cd00077">
    <property type="entry name" value="HDc"/>
    <property type="match status" value="1"/>
</dbReference>
<evidence type="ECO:0000256" key="3">
    <source>
        <dbReference type="ARBA" id="ARBA00022833"/>
    </source>
</evidence>
<keyword evidence="10" id="KW-1185">Reference proteome</keyword>
<name>A0A0V1PWV9_9ASCO</name>
<dbReference type="Gene3D" id="1.10.3210.10">
    <property type="entry name" value="Hypothetical protein af1432"/>
    <property type="match status" value="1"/>
</dbReference>
<comment type="subunit">
    <text evidence="2">Homohexamer.</text>
</comment>
<dbReference type="InterPro" id="IPR006674">
    <property type="entry name" value="HD_domain"/>
</dbReference>
<dbReference type="OrthoDB" id="10033309at2759"/>
<evidence type="ECO:0000256" key="5">
    <source>
        <dbReference type="ARBA" id="ARBA00039139"/>
    </source>
</evidence>
<comment type="cofactor">
    <cofactor evidence="1">
        <name>Zn(2+)</name>
        <dbReference type="ChEBI" id="CHEBI:29105"/>
    </cofactor>
</comment>
<dbReference type="GO" id="GO:0018820">
    <property type="term" value="F:cyanamide hydratase activity"/>
    <property type="evidence" value="ECO:0007669"/>
    <property type="project" value="UniProtKB-EC"/>
</dbReference>
<organism evidence="9 10">
    <name type="scientific">Debaryomyces fabryi</name>
    <dbReference type="NCBI Taxonomy" id="58627"/>
    <lineage>
        <taxon>Eukaryota</taxon>
        <taxon>Fungi</taxon>
        <taxon>Dikarya</taxon>
        <taxon>Ascomycota</taxon>
        <taxon>Saccharomycotina</taxon>
        <taxon>Pichiomycetes</taxon>
        <taxon>Debaryomycetaceae</taxon>
        <taxon>Debaryomyces</taxon>
    </lineage>
</organism>
<dbReference type="NCBIfam" id="TIGR03401">
    <property type="entry name" value="cyanamide_fam"/>
    <property type="match status" value="1"/>
</dbReference>
<comment type="catalytic activity">
    <reaction evidence="4">
        <text>urea = cyanamide + H2O</text>
        <dbReference type="Rhea" id="RHEA:23056"/>
        <dbReference type="ChEBI" id="CHEBI:15377"/>
        <dbReference type="ChEBI" id="CHEBI:16199"/>
        <dbReference type="ChEBI" id="CHEBI:16698"/>
        <dbReference type="EC" id="4.2.1.69"/>
    </reaction>
</comment>
<sequence length="228" mass="25550">MSKYGFVKIARDIKAAVGKINEPTAQSVVELPDSPLGKFVLDYATKELPEKVLLHSLRVYQYSIAIINDHFDKWALDREVLFVTCLLHDIGTTEKNMKATKMSFEFYGGLISRDLILEHTNGDQDYAEAVAEAVIRHQDLGESGFITTLGLILQISTILDNVGLNTELIHPDTLAAVNKKYPRQGWLNCFADAIDNENSKKPWGHTSSLGVPDFRNNVLANKVKYEKL</sequence>
<dbReference type="SUPFAM" id="SSF109604">
    <property type="entry name" value="HD-domain/PDEase-like"/>
    <property type="match status" value="1"/>
</dbReference>
<dbReference type="PANTHER" id="PTHR35569">
    <property type="entry name" value="CYANAMIDE HYDRATASE DDI2-RELATED"/>
    <property type="match status" value="1"/>
</dbReference>